<organism evidence="1 2">
    <name type="scientific">Pseudomonas extremorientalis</name>
    <dbReference type="NCBI Taxonomy" id="169669"/>
    <lineage>
        <taxon>Bacteria</taxon>
        <taxon>Pseudomonadati</taxon>
        <taxon>Pseudomonadota</taxon>
        <taxon>Gammaproteobacteria</taxon>
        <taxon>Pseudomonadales</taxon>
        <taxon>Pseudomonadaceae</taxon>
        <taxon>Pseudomonas</taxon>
    </lineage>
</organism>
<proteinExistence type="predicted"/>
<dbReference type="Proteomes" id="UP000181686">
    <property type="component" value="Unassembled WGS sequence"/>
</dbReference>
<evidence type="ECO:0000313" key="2">
    <source>
        <dbReference type="Proteomes" id="UP000181686"/>
    </source>
</evidence>
<dbReference type="AlphaFoldDB" id="A0A1S2TBB8"/>
<reference evidence="1 2" key="1">
    <citation type="submission" date="2016-08" db="EMBL/GenBank/DDBJ databases">
        <title>Draft genome sequence of the type strain of Pseudomonas extremorientalis LMG 19695T isolated from drinking water reservoir.</title>
        <authorList>
            <person name="Tambong J.T."/>
        </authorList>
    </citation>
    <scope>NUCLEOTIDE SEQUENCE [LARGE SCALE GENOMIC DNA]</scope>
    <source>
        <strain evidence="1 2">LMG 19695</strain>
    </source>
</reference>
<dbReference type="EMBL" id="MDGK01000058">
    <property type="protein sequence ID" value="OIN05202.1"/>
    <property type="molecule type" value="Genomic_DNA"/>
</dbReference>
<accession>A0A1S2TBB8</accession>
<name>A0A1S2TBB8_9PSED</name>
<protein>
    <submittedName>
        <fullName evidence="1">Uncharacterized protein</fullName>
    </submittedName>
</protein>
<sequence>MTAWLFPVLSALGVFLAFSLRILLSSKKLGYTKFFLGMIPNMLVMRTHYKIAALNIFPFLGYRPDIIDEHIFIGWLALACFFLHASAFPVKKDLKWWWKR</sequence>
<gene>
    <name evidence="1" type="ORF">BFN10_25185</name>
</gene>
<dbReference type="RefSeq" id="WP_071491970.1">
    <property type="nucleotide sequence ID" value="NZ_LT629708.1"/>
</dbReference>
<evidence type="ECO:0000313" key="1">
    <source>
        <dbReference type="EMBL" id="OIN05202.1"/>
    </source>
</evidence>
<comment type="caution">
    <text evidence="1">The sequence shown here is derived from an EMBL/GenBank/DDBJ whole genome shotgun (WGS) entry which is preliminary data.</text>
</comment>